<evidence type="ECO:0000313" key="2">
    <source>
        <dbReference type="Proteomes" id="UP000061809"/>
    </source>
</evidence>
<protein>
    <submittedName>
        <fullName evidence="1">Uncharacterized protein</fullName>
    </submittedName>
</protein>
<proteinExistence type="predicted"/>
<dbReference type="PATRIC" id="fig|246787.4.peg.856"/>
<gene>
    <name evidence="1" type="ORF">BcellWH2_00830</name>
</gene>
<dbReference type="Proteomes" id="UP000061809">
    <property type="component" value="Chromosome"/>
</dbReference>
<name>A0A0P0GJ37_9BACE</name>
<sequence length="67" mass="7594">MYKEIIHPGSLEVIYTVLRTYERYDGESVAECKKIANNITPFGIIENDCGVSDGIPVSVLQKYERIN</sequence>
<dbReference type="AlphaFoldDB" id="A0A0P0GJ37"/>
<accession>A0A0P0GJ37</accession>
<organism evidence="1 2">
    <name type="scientific">Bacteroides cellulosilyticus</name>
    <dbReference type="NCBI Taxonomy" id="246787"/>
    <lineage>
        <taxon>Bacteria</taxon>
        <taxon>Pseudomonadati</taxon>
        <taxon>Bacteroidota</taxon>
        <taxon>Bacteroidia</taxon>
        <taxon>Bacteroidales</taxon>
        <taxon>Bacteroidaceae</taxon>
        <taxon>Bacteroides</taxon>
    </lineage>
</organism>
<reference evidence="1 2" key="1">
    <citation type="journal article" date="2015" name="Science">
        <title>Genetic determinants of in vivo fitness and diet responsiveness in multiple human gut Bacteroides.</title>
        <authorList>
            <person name="Wu M."/>
            <person name="McNulty N.P."/>
            <person name="Rodionov D.A."/>
            <person name="Khoroshkin M.S."/>
            <person name="Griffin N.W."/>
            <person name="Cheng J."/>
            <person name="Latreille P."/>
            <person name="Kerstetter R.A."/>
            <person name="Terrapon N."/>
            <person name="Henrissat B."/>
            <person name="Osterman A.L."/>
            <person name="Gordon J.I."/>
        </authorList>
    </citation>
    <scope>NUCLEOTIDE SEQUENCE [LARGE SCALE GENOMIC DNA]</scope>
    <source>
        <strain evidence="1 2">WH2</strain>
    </source>
</reference>
<evidence type="ECO:0000313" key="1">
    <source>
        <dbReference type="EMBL" id="ALJ58093.1"/>
    </source>
</evidence>
<dbReference type="EMBL" id="CP012801">
    <property type="protein sequence ID" value="ALJ58093.1"/>
    <property type="molecule type" value="Genomic_DNA"/>
</dbReference>
<dbReference type="KEGG" id="bcel:BcellWH2_00830"/>